<feature type="transmembrane region" description="Helical" evidence="1">
    <location>
        <begin position="49"/>
        <end position="68"/>
    </location>
</feature>
<sequence length="107" mass="11717">MGLRVKWVAELWHFLVRSAKPSPPLADLHTQKQTGQNINHVAPINVKELAVAVIMSVSGLVSVIFLICQLYSFSAQVEYVAEPTPSNCAAQFITLSCLITVQKPLSL</sequence>
<protein>
    <submittedName>
        <fullName evidence="2">Uncharacterized protein</fullName>
    </submittedName>
</protein>
<gene>
    <name evidence="2" type="ORF">VNO80_04348</name>
</gene>
<dbReference type="Proteomes" id="UP001374584">
    <property type="component" value="Unassembled WGS sequence"/>
</dbReference>
<name>A0AAN9NT93_PHACN</name>
<reference evidence="2 3" key="1">
    <citation type="submission" date="2024-01" db="EMBL/GenBank/DDBJ databases">
        <title>The genomes of 5 underutilized Papilionoideae crops provide insights into root nodulation and disease resistanc.</title>
        <authorList>
            <person name="Jiang F."/>
        </authorList>
    </citation>
    <scope>NUCLEOTIDE SEQUENCE [LARGE SCALE GENOMIC DNA]</scope>
    <source>
        <strain evidence="2">JINMINGXINNONG_FW02</strain>
        <tissue evidence="2">Leaves</tissue>
    </source>
</reference>
<proteinExistence type="predicted"/>
<accession>A0AAN9NT93</accession>
<organism evidence="2 3">
    <name type="scientific">Phaseolus coccineus</name>
    <name type="common">Scarlet runner bean</name>
    <name type="synonym">Phaseolus multiflorus</name>
    <dbReference type="NCBI Taxonomy" id="3886"/>
    <lineage>
        <taxon>Eukaryota</taxon>
        <taxon>Viridiplantae</taxon>
        <taxon>Streptophyta</taxon>
        <taxon>Embryophyta</taxon>
        <taxon>Tracheophyta</taxon>
        <taxon>Spermatophyta</taxon>
        <taxon>Magnoliopsida</taxon>
        <taxon>eudicotyledons</taxon>
        <taxon>Gunneridae</taxon>
        <taxon>Pentapetalae</taxon>
        <taxon>rosids</taxon>
        <taxon>fabids</taxon>
        <taxon>Fabales</taxon>
        <taxon>Fabaceae</taxon>
        <taxon>Papilionoideae</taxon>
        <taxon>50 kb inversion clade</taxon>
        <taxon>NPAAA clade</taxon>
        <taxon>indigoferoid/millettioid clade</taxon>
        <taxon>Phaseoleae</taxon>
        <taxon>Phaseolus</taxon>
    </lineage>
</organism>
<keyword evidence="1" id="KW-0472">Membrane</keyword>
<dbReference type="EMBL" id="JAYMYR010000002">
    <property type="protein sequence ID" value="KAK7378899.1"/>
    <property type="molecule type" value="Genomic_DNA"/>
</dbReference>
<evidence type="ECO:0000313" key="3">
    <source>
        <dbReference type="Proteomes" id="UP001374584"/>
    </source>
</evidence>
<keyword evidence="1" id="KW-0812">Transmembrane</keyword>
<keyword evidence="3" id="KW-1185">Reference proteome</keyword>
<dbReference type="AlphaFoldDB" id="A0AAN9NT93"/>
<keyword evidence="1" id="KW-1133">Transmembrane helix</keyword>
<evidence type="ECO:0000313" key="2">
    <source>
        <dbReference type="EMBL" id="KAK7378899.1"/>
    </source>
</evidence>
<evidence type="ECO:0000256" key="1">
    <source>
        <dbReference type="SAM" id="Phobius"/>
    </source>
</evidence>
<comment type="caution">
    <text evidence="2">The sequence shown here is derived from an EMBL/GenBank/DDBJ whole genome shotgun (WGS) entry which is preliminary data.</text>
</comment>